<reference evidence="2 3" key="1">
    <citation type="submission" date="2018-04" db="EMBL/GenBank/DDBJ databases">
        <title>Polynucleobacter sp. UK-Long2-W17 genome.</title>
        <authorList>
            <person name="Hahn M.W."/>
        </authorList>
    </citation>
    <scope>NUCLEOTIDE SEQUENCE [LARGE SCALE GENOMIC DNA]</scope>
    <source>
        <strain evidence="2 3">UK-Long2-W17</strain>
    </source>
</reference>
<feature type="domain" description="AAA" evidence="1">
    <location>
        <begin position="1"/>
        <end position="177"/>
    </location>
</feature>
<dbReference type="Gene3D" id="3.40.50.300">
    <property type="entry name" value="P-loop containing nucleotide triphosphate hydrolases"/>
    <property type="match status" value="1"/>
</dbReference>
<evidence type="ECO:0000313" key="2">
    <source>
        <dbReference type="EMBL" id="QKM60114.1"/>
    </source>
</evidence>
<dbReference type="EMBL" id="CP028940">
    <property type="protein sequence ID" value="QKM60114.1"/>
    <property type="molecule type" value="Genomic_DNA"/>
</dbReference>
<dbReference type="InterPro" id="IPR027417">
    <property type="entry name" value="P-loop_NTPase"/>
</dbReference>
<dbReference type="FunFam" id="3.40.50.300:FF:000285">
    <property type="entry name" value="Sporulation initiation inhibitor Soj"/>
    <property type="match status" value="1"/>
</dbReference>
<dbReference type="InterPro" id="IPR050678">
    <property type="entry name" value="DNA_Partitioning_ATPase"/>
</dbReference>
<proteinExistence type="predicted"/>
<evidence type="ECO:0000259" key="1">
    <source>
        <dbReference type="Pfam" id="PF13614"/>
    </source>
</evidence>
<sequence length="253" mass="27214">MKSIAITNLKGGCAKTTTTINLAACLAELGKRVLLIDLDPQGNASQWIGQENQCADNSMGLLTSKSPITTLIQPTMVNNVGLIYASPELSNLEKALAGEFATETILKRRLGQADLSNWDYVLLDTPPTLGLVTVNALTAADQLIVPVSTHVLSLAGVAQLMAVIEKIKDAFNPSLSILGILPSRVDLRTRHSGEVLESLREHFGDKVFGSFIRENVKLAEAPSYKKPITTYDNSGGAAQDFRALTRELMPQLG</sequence>
<accession>A0A6M9PDP0</accession>
<dbReference type="Pfam" id="PF13614">
    <property type="entry name" value="AAA_31"/>
    <property type="match status" value="1"/>
</dbReference>
<gene>
    <name evidence="2" type="ORF">DN92_03135</name>
</gene>
<protein>
    <submittedName>
        <fullName evidence="2">ParA family protein</fullName>
    </submittedName>
</protein>
<dbReference type="RefSeq" id="WP_173959884.1">
    <property type="nucleotide sequence ID" value="NZ_CBCSCC010000017.1"/>
</dbReference>
<name>A0A6M9PDP0_9BURK</name>
<dbReference type="CDD" id="cd02042">
    <property type="entry name" value="ParAB_family"/>
    <property type="match status" value="1"/>
</dbReference>
<organism evidence="2 3">
    <name type="scientific">Polynucleobacter arcticus</name>
    <dbReference type="NCBI Taxonomy" id="1743165"/>
    <lineage>
        <taxon>Bacteria</taxon>
        <taxon>Pseudomonadati</taxon>
        <taxon>Pseudomonadota</taxon>
        <taxon>Betaproteobacteria</taxon>
        <taxon>Burkholderiales</taxon>
        <taxon>Burkholderiaceae</taxon>
        <taxon>Polynucleobacter</taxon>
    </lineage>
</organism>
<dbReference type="Proteomes" id="UP000501090">
    <property type="component" value="Chromosome"/>
</dbReference>
<dbReference type="PIRSF" id="PIRSF009320">
    <property type="entry name" value="Nuc_binding_HP_1000"/>
    <property type="match status" value="1"/>
</dbReference>
<dbReference type="PANTHER" id="PTHR13696:SF99">
    <property type="entry name" value="COBYRINIC ACID AC-DIAMIDE SYNTHASE"/>
    <property type="match status" value="1"/>
</dbReference>
<dbReference type="AlphaFoldDB" id="A0A6M9PDP0"/>
<dbReference type="SUPFAM" id="SSF52540">
    <property type="entry name" value="P-loop containing nucleoside triphosphate hydrolases"/>
    <property type="match status" value="1"/>
</dbReference>
<dbReference type="InterPro" id="IPR025669">
    <property type="entry name" value="AAA_dom"/>
</dbReference>
<keyword evidence="3" id="KW-1185">Reference proteome</keyword>
<dbReference type="KEGG" id="pard:DN92_03135"/>
<evidence type="ECO:0000313" key="3">
    <source>
        <dbReference type="Proteomes" id="UP000501090"/>
    </source>
</evidence>
<dbReference type="PANTHER" id="PTHR13696">
    <property type="entry name" value="P-LOOP CONTAINING NUCLEOSIDE TRIPHOSPHATE HYDROLASE"/>
    <property type="match status" value="1"/>
</dbReference>